<dbReference type="Proteomes" id="UP000011705">
    <property type="component" value="Chromosome"/>
</dbReference>
<sequence length="144" mass="16078">MQIGTKFSVSIHILLCVEFFKDKCKVTSDFLAESVKTNPVVIRKLMSALKNADLIEITQGTGGIALKKKAAQISFLDIFNAVESIKDGKLFKIHDTQPNECPVAQKINFLLDGYFLDAQNTLEKKLNSFTLQSILNKIKDIQIS</sequence>
<dbReference type="PROSITE" id="PS51197">
    <property type="entry name" value="HTH_RRF2_2"/>
    <property type="match status" value="1"/>
</dbReference>
<proteinExistence type="predicted"/>
<dbReference type="AlphaFoldDB" id="A0A0E2E1Y0"/>
<dbReference type="PATRIC" id="fig|999432.5.peg.2272"/>
<accession>A0A0E2E1Y0</accession>
<dbReference type="InterPro" id="IPR036388">
    <property type="entry name" value="WH-like_DNA-bd_sf"/>
</dbReference>
<protein>
    <recommendedName>
        <fullName evidence="2">Rrf2 family protein</fullName>
    </recommendedName>
</protein>
<organism evidence="1">
    <name type="scientific">Treponema denticola H-22</name>
    <dbReference type="NCBI Taxonomy" id="999432"/>
    <lineage>
        <taxon>Bacteria</taxon>
        <taxon>Pseudomonadati</taxon>
        <taxon>Spirochaetota</taxon>
        <taxon>Spirochaetia</taxon>
        <taxon>Spirochaetales</taxon>
        <taxon>Treponemataceae</taxon>
        <taxon>Treponema</taxon>
    </lineage>
</organism>
<dbReference type="EMBL" id="AGDV01000021">
    <property type="protein sequence ID" value="EMB30504.1"/>
    <property type="molecule type" value="Genomic_DNA"/>
</dbReference>
<dbReference type="PANTHER" id="PTHR33221:SF15">
    <property type="entry name" value="HTH-TYPE TRANSCRIPTIONAL REGULATOR YWGB-RELATED"/>
    <property type="match status" value="1"/>
</dbReference>
<reference evidence="1" key="1">
    <citation type="submission" date="2012-01" db="EMBL/GenBank/DDBJ databases">
        <title>The Genome Sequence of Treponema denticola H-22.</title>
        <authorList>
            <consortium name="The Broad Institute Genome Sequencing Platform"/>
            <person name="Earl A."/>
            <person name="Ward D."/>
            <person name="Feldgarden M."/>
            <person name="Gevers D."/>
            <person name="Blanton J.M."/>
            <person name="Fenno C.J."/>
            <person name="Baranova O.V."/>
            <person name="Mathney J."/>
            <person name="Dewhirst F.E."/>
            <person name="Izard J."/>
            <person name="Young S.K."/>
            <person name="Zeng Q."/>
            <person name="Gargeya S."/>
            <person name="Fitzgerald M."/>
            <person name="Haas B."/>
            <person name="Abouelleil A."/>
            <person name="Alvarado L."/>
            <person name="Arachchi H.M."/>
            <person name="Berlin A."/>
            <person name="Chapman S.B."/>
            <person name="Gearin G."/>
            <person name="Goldberg J."/>
            <person name="Griggs A."/>
            <person name="Gujja S."/>
            <person name="Hansen M."/>
            <person name="Heiman D."/>
            <person name="Howarth C."/>
            <person name="Larimer J."/>
            <person name="Lui A."/>
            <person name="MacDonald P.J.P."/>
            <person name="McCowen C."/>
            <person name="Montmayeur A."/>
            <person name="Murphy C."/>
            <person name="Neiman D."/>
            <person name="Pearson M."/>
            <person name="Priest M."/>
            <person name="Roberts A."/>
            <person name="Saif S."/>
            <person name="Shea T."/>
            <person name="Sisk P."/>
            <person name="Stolte C."/>
            <person name="Sykes S."/>
            <person name="Wortman J."/>
            <person name="Nusbaum C."/>
            <person name="Birren B."/>
        </authorList>
    </citation>
    <scope>NUCLEOTIDE SEQUENCE [LARGE SCALE GENOMIC DNA]</scope>
    <source>
        <strain evidence="1">H-22</strain>
    </source>
</reference>
<dbReference type="PANTHER" id="PTHR33221">
    <property type="entry name" value="WINGED HELIX-TURN-HELIX TRANSCRIPTIONAL REGULATOR, RRF2 FAMILY"/>
    <property type="match status" value="1"/>
</dbReference>
<evidence type="ECO:0008006" key="2">
    <source>
        <dbReference type="Google" id="ProtNLM"/>
    </source>
</evidence>
<dbReference type="SUPFAM" id="SSF46785">
    <property type="entry name" value="Winged helix' DNA-binding domain"/>
    <property type="match status" value="1"/>
</dbReference>
<evidence type="ECO:0000313" key="1">
    <source>
        <dbReference type="EMBL" id="EMB30504.1"/>
    </source>
</evidence>
<dbReference type="RefSeq" id="WP_002685606.1">
    <property type="nucleotide sequence ID" value="NZ_CM001795.1"/>
</dbReference>
<dbReference type="GO" id="GO:0005829">
    <property type="term" value="C:cytosol"/>
    <property type="evidence" value="ECO:0007669"/>
    <property type="project" value="TreeGrafter"/>
</dbReference>
<dbReference type="GO" id="GO:0003700">
    <property type="term" value="F:DNA-binding transcription factor activity"/>
    <property type="evidence" value="ECO:0007669"/>
    <property type="project" value="TreeGrafter"/>
</dbReference>
<name>A0A0E2E1Y0_TREDN</name>
<gene>
    <name evidence="1" type="ORF">HMPREF9726_02189</name>
</gene>
<dbReference type="Pfam" id="PF02082">
    <property type="entry name" value="Rrf2"/>
    <property type="match status" value="1"/>
</dbReference>
<comment type="caution">
    <text evidence="1">The sequence shown here is derived from an EMBL/GenBank/DDBJ whole genome shotgun (WGS) entry which is preliminary data.</text>
</comment>
<dbReference type="HOGENOM" id="CLU_107144_4_2_12"/>
<dbReference type="InterPro" id="IPR036390">
    <property type="entry name" value="WH_DNA-bd_sf"/>
</dbReference>
<dbReference type="InterPro" id="IPR000944">
    <property type="entry name" value="Tscrpt_reg_Rrf2"/>
</dbReference>
<dbReference type="Gene3D" id="1.10.10.10">
    <property type="entry name" value="Winged helix-like DNA-binding domain superfamily/Winged helix DNA-binding domain"/>
    <property type="match status" value="1"/>
</dbReference>